<feature type="region of interest" description="Disordered" evidence="1">
    <location>
        <begin position="231"/>
        <end position="422"/>
    </location>
</feature>
<keyword evidence="2" id="KW-0812">Transmembrane</keyword>
<keyword evidence="2" id="KW-1133">Transmembrane helix</keyword>
<evidence type="ECO:0000256" key="1">
    <source>
        <dbReference type="SAM" id="MobiDB-lite"/>
    </source>
</evidence>
<dbReference type="Proteomes" id="UP000325780">
    <property type="component" value="Unassembled WGS sequence"/>
</dbReference>
<evidence type="ECO:0000313" key="4">
    <source>
        <dbReference type="Proteomes" id="UP000325780"/>
    </source>
</evidence>
<evidence type="ECO:0000313" key="3">
    <source>
        <dbReference type="EMBL" id="KAE8144858.1"/>
    </source>
</evidence>
<proteinExistence type="predicted"/>
<feature type="transmembrane region" description="Helical" evidence="2">
    <location>
        <begin position="47"/>
        <end position="69"/>
    </location>
</feature>
<feature type="compositionally biased region" description="Basic and acidic residues" evidence="1">
    <location>
        <begin position="248"/>
        <end position="266"/>
    </location>
</feature>
<feature type="transmembrane region" description="Helical" evidence="2">
    <location>
        <begin position="81"/>
        <end position="105"/>
    </location>
</feature>
<evidence type="ECO:0000256" key="2">
    <source>
        <dbReference type="SAM" id="Phobius"/>
    </source>
</evidence>
<reference evidence="3 4" key="1">
    <citation type="submission" date="2019-04" db="EMBL/GenBank/DDBJ databases">
        <title>Friends and foes A comparative genomics study of 23 Aspergillus species from section Flavi.</title>
        <authorList>
            <consortium name="DOE Joint Genome Institute"/>
            <person name="Kjaerbolling I."/>
            <person name="Vesth T."/>
            <person name="Frisvad J.C."/>
            <person name="Nybo J.L."/>
            <person name="Theobald S."/>
            <person name="Kildgaard S."/>
            <person name="Isbrandt T."/>
            <person name="Kuo A."/>
            <person name="Sato A."/>
            <person name="Lyhne E.K."/>
            <person name="Kogle M.E."/>
            <person name="Wiebenga A."/>
            <person name="Kun R.S."/>
            <person name="Lubbers R.J."/>
            <person name="Makela M.R."/>
            <person name="Barry K."/>
            <person name="Chovatia M."/>
            <person name="Clum A."/>
            <person name="Daum C."/>
            <person name="Haridas S."/>
            <person name="He G."/>
            <person name="LaButti K."/>
            <person name="Lipzen A."/>
            <person name="Mondo S."/>
            <person name="Riley R."/>
            <person name="Salamov A."/>
            <person name="Simmons B.A."/>
            <person name="Magnuson J.K."/>
            <person name="Henrissat B."/>
            <person name="Mortensen U.H."/>
            <person name="Larsen T.O."/>
            <person name="Devries R.P."/>
            <person name="Grigoriev I.V."/>
            <person name="Machida M."/>
            <person name="Baker S.E."/>
            <person name="Andersen M.R."/>
        </authorList>
    </citation>
    <scope>NUCLEOTIDE SEQUENCE [LARGE SCALE GENOMIC DNA]</scope>
    <source>
        <strain evidence="3 4">IBT 18842</strain>
    </source>
</reference>
<protein>
    <submittedName>
        <fullName evidence="3">Uncharacterized protein</fullName>
    </submittedName>
</protein>
<keyword evidence="4" id="KW-1185">Reference proteome</keyword>
<dbReference type="EMBL" id="ML742424">
    <property type="protein sequence ID" value="KAE8144858.1"/>
    <property type="molecule type" value="Genomic_DNA"/>
</dbReference>
<accession>A0A5N6TER5</accession>
<gene>
    <name evidence="3" type="ORF">BDV25DRAFT_171065</name>
</gene>
<dbReference type="OrthoDB" id="4188781at2759"/>
<feature type="transmembrane region" description="Helical" evidence="2">
    <location>
        <begin position="9"/>
        <end position="27"/>
    </location>
</feature>
<organism evidence="3 4">
    <name type="scientific">Aspergillus avenaceus</name>
    <dbReference type="NCBI Taxonomy" id="36643"/>
    <lineage>
        <taxon>Eukaryota</taxon>
        <taxon>Fungi</taxon>
        <taxon>Dikarya</taxon>
        <taxon>Ascomycota</taxon>
        <taxon>Pezizomycotina</taxon>
        <taxon>Eurotiomycetes</taxon>
        <taxon>Eurotiomycetidae</taxon>
        <taxon>Eurotiales</taxon>
        <taxon>Aspergillaceae</taxon>
        <taxon>Aspergillus</taxon>
        <taxon>Aspergillus subgen. Circumdati</taxon>
    </lineage>
</organism>
<keyword evidence="2" id="KW-0472">Membrane</keyword>
<name>A0A5N6TER5_ASPAV</name>
<feature type="compositionally biased region" description="Polar residues" evidence="1">
    <location>
        <begin position="280"/>
        <end position="310"/>
    </location>
</feature>
<dbReference type="AlphaFoldDB" id="A0A5N6TER5"/>
<sequence>MNVNIPRHFYYTLGGVSLASTFTATVLNGLCLSVSETTSSMIQSVESVLVTLSAVSCAMLIAAMLLCVTEVNSNLVRRWKIYIYCCIAVYLALAAVVNAWGIAWSTVKYVTESKEIAPQKRHSLIISRSVVWALSVLTQGVLGGCLLASSLTEQLDSNRLPDHLTYDLHTLPELGDISCKHDSNNSQMIIELQKCSTDHRSSCEELTTAKPSASSTASLISKRYSGRTLYQRDPKRGSFDVTQQVPSHESKLVRKKPDGGLSEHDGYTAQAGVTPGPKKPQSNQTLRHSSDYLQRQASGRKSSDTSSSLQPEVFDRSVPPILNLPDESNIHPLFRSDSQTPPPTAMPGTTVTASPAAGRTISIKAIHRMRSTNSLRSHVPRSRSPLFGEVDREGEVADIGQNPESLDSHKKQGSGQEPEISTFVMAADLRKSISQYTKRYDLSESPLES</sequence>